<dbReference type="EC" id="3.1.6.6" evidence="5"/>
<dbReference type="KEGG" id="pnd:Pla175_12770"/>
<dbReference type="InterPro" id="IPR006585">
    <property type="entry name" value="FTP1"/>
</dbReference>
<evidence type="ECO:0000256" key="1">
    <source>
        <dbReference type="ARBA" id="ARBA00022723"/>
    </source>
</evidence>
<dbReference type="GO" id="GO:0046872">
    <property type="term" value="F:metal ion binding"/>
    <property type="evidence" value="ECO:0007669"/>
    <property type="project" value="UniProtKB-KW"/>
</dbReference>
<dbReference type="Pfam" id="PF22633">
    <property type="entry name" value="F5_F8_type_C_2"/>
    <property type="match status" value="1"/>
</dbReference>
<dbReference type="PANTHER" id="PTHR46615">
    <property type="entry name" value="ARYLSULFATASE K"/>
    <property type="match status" value="1"/>
</dbReference>
<dbReference type="PANTHER" id="PTHR46615:SF1">
    <property type="entry name" value="ARYLSULFATASE K"/>
    <property type="match status" value="1"/>
</dbReference>
<dbReference type="InterPro" id="IPR000917">
    <property type="entry name" value="Sulfatase_N"/>
</dbReference>
<protein>
    <submittedName>
        <fullName evidence="5">Choline-sulfatase</fullName>
        <ecNumber evidence="5">3.1.6.6</ecNumber>
    </submittedName>
</protein>
<dbReference type="Gene3D" id="3.40.720.10">
    <property type="entry name" value="Alkaline Phosphatase, subunit A"/>
    <property type="match status" value="1"/>
</dbReference>
<dbReference type="GO" id="GO:0004065">
    <property type="term" value="F:arylsulfatase activity"/>
    <property type="evidence" value="ECO:0007669"/>
    <property type="project" value="TreeGrafter"/>
</dbReference>
<proteinExistence type="predicted"/>
<dbReference type="AlphaFoldDB" id="A0A518D8Y3"/>
<keyword evidence="2" id="KW-0106">Calcium</keyword>
<dbReference type="GO" id="GO:0015024">
    <property type="term" value="F:glucuronate-2-sulfatase activity"/>
    <property type="evidence" value="ECO:0007669"/>
    <property type="project" value="TreeGrafter"/>
</dbReference>
<reference evidence="5 6" key="1">
    <citation type="submission" date="2019-02" db="EMBL/GenBank/DDBJ databases">
        <title>Deep-cultivation of Planctomycetes and their phenomic and genomic characterization uncovers novel biology.</title>
        <authorList>
            <person name="Wiegand S."/>
            <person name="Jogler M."/>
            <person name="Boedeker C."/>
            <person name="Pinto D."/>
            <person name="Vollmers J."/>
            <person name="Rivas-Marin E."/>
            <person name="Kohn T."/>
            <person name="Peeters S.H."/>
            <person name="Heuer A."/>
            <person name="Rast P."/>
            <person name="Oberbeckmann S."/>
            <person name="Bunk B."/>
            <person name="Jeske O."/>
            <person name="Meyerdierks A."/>
            <person name="Storesund J.E."/>
            <person name="Kallscheuer N."/>
            <person name="Luecker S."/>
            <person name="Lage O.M."/>
            <person name="Pohl T."/>
            <person name="Merkel B.J."/>
            <person name="Hornburger P."/>
            <person name="Mueller R.-W."/>
            <person name="Bruemmer F."/>
            <person name="Labrenz M."/>
            <person name="Spormann A.M."/>
            <person name="Op den Camp H."/>
            <person name="Overmann J."/>
            <person name="Amann R."/>
            <person name="Jetten M.S.M."/>
            <person name="Mascher T."/>
            <person name="Medema M.H."/>
            <person name="Devos D.P."/>
            <person name="Kaster A.-K."/>
            <person name="Ovreas L."/>
            <person name="Rohde M."/>
            <person name="Galperin M.Y."/>
            <person name="Jogler C."/>
        </authorList>
    </citation>
    <scope>NUCLEOTIDE SEQUENCE [LARGE SCALE GENOMIC DNA]</scope>
    <source>
        <strain evidence="5 6">Pla175</strain>
    </source>
</reference>
<dbReference type="Pfam" id="PF00884">
    <property type="entry name" value="Sulfatase"/>
    <property type="match status" value="1"/>
</dbReference>
<dbReference type="RefSeq" id="WP_145282239.1">
    <property type="nucleotide sequence ID" value="NZ_CP036291.1"/>
</dbReference>
<dbReference type="InterPro" id="IPR008979">
    <property type="entry name" value="Galactose-bd-like_sf"/>
</dbReference>
<dbReference type="Gene3D" id="2.60.120.260">
    <property type="entry name" value="Galactose-binding domain-like"/>
    <property type="match status" value="1"/>
</dbReference>
<dbReference type="SUPFAM" id="SSF49785">
    <property type="entry name" value="Galactose-binding domain-like"/>
    <property type="match status" value="1"/>
</dbReference>
<evidence type="ECO:0000259" key="4">
    <source>
        <dbReference type="SMART" id="SM00607"/>
    </source>
</evidence>
<feature type="domain" description="Fucolectin tachylectin-4 pentraxin-1" evidence="4">
    <location>
        <begin position="498"/>
        <end position="652"/>
    </location>
</feature>
<name>A0A518D8Y3_9BACT</name>
<organism evidence="5 6">
    <name type="scientific">Pirellulimonas nuda</name>
    <dbReference type="NCBI Taxonomy" id="2528009"/>
    <lineage>
        <taxon>Bacteria</taxon>
        <taxon>Pseudomonadati</taxon>
        <taxon>Planctomycetota</taxon>
        <taxon>Planctomycetia</taxon>
        <taxon>Pirellulales</taxon>
        <taxon>Lacipirellulaceae</taxon>
        <taxon>Pirellulimonas</taxon>
    </lineage>
</organism>
<keyword evidence="1" id="KW-0479">Metal-binding</keyword>
<dbReference type="Proteomes" id="UP000317429">
    <property type="component" value="Chromosome"/>
</dbReference>
<keyword evidence="5" id="KW-0378">Hydrolase</keyword>
<dbReference type="EMBL" id="CP036291">
    <property type="protein sequence ID" value="QDU87910.1"/>
    <property type="molecule type" value="Genomic_DNA"/>
</dbReference>
<sequence length="941" mass="98691">MFAPTRLFQRAVAAVGLLTLGVWVGLAAGQKPNILYIIADDMSADAVSFAALQASLGNGASQAGSINTPTIDALANQGTTFVNAYNQGGWSGAVCVTSRTAIMTGRSMWNAPGSNQAGSAVDNANTLPGLFNAAGYDTARFGKSGNDYNNATNTFTTHSESDQRGETASQWFADQGIAYLNGKVQANDSDPYLLYLGLSSPHDPRNAPQSFLDLHGAKNGSPAPSAPLSGYDPLPSAYLGAAPFDNGHLNVRDENSVDGAGQNRDERTIRNEISKNHAVIEYMDSQIKRVIDTALEYEGLTPGVNDISDLQNTLIVFTSDHGMSIGRHGLVGKQNIYEHTLRVPYIVAGAVGGVPVNTGVSDKNIYLHDSLPTLLDLAGVATDPSVQAESFAAALSTDQATRDAFAGHEVVYGAYSPSPSNHIQRSVKMVDGAEAWKVIHYPQINRTQLFNLTSDPDETDDLSHDPQYTAVLNELAETMDEQQAQWNDPARGQLGRIGINMAYGKTATQSSGASAGMAVNGAGAVQSTLPGGIGGGTTLVRTDAAQTGVEDNPWWMVDLGSSQTIGEIALHNTLDNDAALRLSDIRVEILDPAMNPVYASGLLTINGSDDWLTIDLNNNAKVGQYVRVTRESAASVLALDEVQVFTPGWVAPPDPQAGEVNIQWRSAQNTAGLGDLTLAKSGNIVAAYTGGPSDVVVDGVSFVVNNLPNGSASEALQGASSGDAPYDGLLDSFTYGGGTQTSLEFTGLTAGKLYAVQAWFTDLREAVDGRTMTFASALGNSVDVVGNPAGPNPPDYLGQYAVGMFVATEETARVLLETNGFGNAHYNAALAFEPRLGDLSDVTGVTGRPDGAIDANDWRILRDNMFSDAAVGLSPIEAYLLGDLTLDGVIDIDDFSAFKAAYLSQAGATPEGFAALTSVPEPAGLAAIVVGCLAALVGYRR</sequence>
<evidence type="ECO:0000256" key="3">
    <source>
        <dbReference type="ARBA" id="ARBA00023157"/>
    </source>
</evidence>
<keyword evidence="3" id="KW-1015">Disulfide bond</keyword>
<dbReference type="SMART" id="SM00607">
    <property type="entry name" value="FTP"/>
    <property type="match status" value="1"/>
</dbReference>
<dbReference type="InterPro" id="IPR017850">
    <property type="entry name" value="Alkaline_phosphatase_core_sf"/>
</dbReference>
<gene>
    <name evidence="5" type="primary">betC_4</name>
    <name evidence="5" type="ORF">Pla175_12770</name>
</gene>
<dbReference type="GO" id="GO:0047753">
    <property type="term" value="F:choline-sulfatase activity"/>
    <property type="evidence" value="ECO:0007669"/>
    <property type="project" value="UniProtKB-EC"/>
</dbReference>
<evidence type="ECO:0000256" key="2">
    <source>
        <dbReference type="ARBA" id="ARBA00022837"/>
    </source>
</evidence>
<evidence type="ECO:0000313" key="5">
    <source>
        <dbReference type="EMBL" id="QDU87910.1"/>
    </source>
</evidence>
<accession>A0A518D8Y3</accession>
<evidence type="ECO:0000313" key="6">
    <source>
        <dbReference type="Proteomes" id="UP000317429"/>
    </source>
</evidence>
<keyword evidence="6" id="KW-1185">Reference proteome</keyword>
<dbReference type="SUPFAM" id="SSF53649">
    <property type="entry name" value="Alkaline phosphatase-like"/>
    <property type="match status" value="1"/>
</dbReference>
<dbReference type="OrthoDB" id="9762324at2"/>
<dbReference type="InterPro" id="IPR051849">
    <property type="entry name" value="GAG-degrading_sulfatase"/>
</dbReference>